<accession>A0A3N4LUA5</accession>
<organism evidence="2 3">
    <name type="scientific">Terfezia boudieri ATCC MYA-4762</name>
    <dbReference type="NCBI Taxonomy" id="1051890"/>
    <lineage>
        <taxon>Eukaryota</taxon>
        <taxon>Fungi</taxon>
        <taxon>Dikarya</taxon>
        <taxon>Ascomycota</taxon>
        <taxon>Pezizomycotina</taxon>
        <taxon>Pezizomycetes</taxon>
        <taxon>Pezizales</taxon>
        <taxon>Pezizaceae</taxon>
        <taxon>Terfezia</taxon>
    </lineage>
</organism>
<proteinExistence type="predicted"/>
<protein>
    <submittedName>
        <fullName evidence="2">Uncharacterized protein</fullName>
    </submittedName>
</protein>
<keyword evidence="3" id="KW-1185">Reference proteome</keyword>
<dbReference type="InParanoid" id="A0A3N4LUA5"/>
<dbReference type="EMBL" id="ML121539">
    <property type="protein sequence ID" value="RPB25149.1"/>
    <property type="molecule type" value="Genomic_DNA"/>
</dbReference>
<evidence type="ECO:0000313" key="2">
    <source>
        <dbReference type="EMBL" id="RPB25149.1"/>
    </source>
</evidence>
<sequence>MYTCTLGARRYYSTCLVLLFLATSRLSDINRHAVHLGLLTTPGKDTELVGFLLENLGISPIFGGKKVLITHIGPSKRTMMSHPGARVDSG</sequence>
<gene>
    <name evidence="2" type="ORF">L211DRAFT_139743</name>
</gene>
<keyword evidence="1" id="KW-0732">Signal</keyword>
<evidence type="ECO:0000256" key="1">
    <source>
        <dbReference type="SAM" id="SignalP"/>
    </source>
</evidence>
<feature type="signal peptide" evidence="1">
    <location>
        <begin position="1"/>
        <end position="27"/>
    </location>
</feature>
<dbReference type="AlphaFoldDB" id="A0A3N4LUA5"/>
<name>A0A3N4LUA5_9PEZI</name>
<evidence type="ECO:0000313" key="3">
    <source>
        <dbReference type="Proteomes" id="UP000267821"/>
    </source>
</evidence>
<feature type="chain" id="PRO_5017970929" evidence="1">
    <location>
        <begin position="28"/>
        <end position="90"/>
    </location>
</feature>
<dbReference type="Proteomes" id="UP000267821">
    <property type="component" value="Unassembled WGS sequence"/>
</dbReference>
<reference evidence="2 3" key="1">
    <citation type="journal article" date="2018" name="Nat. Ecol. Evol.">
        <title>Pezizomycetes genomes reveal the molecular basis of ectomycorrhizal truffle lifestyle.</title>
        <authorList>
            <person name="Murat C."/>
            <person name="Payen T."/>
            <person name="Noel B."/>
            <person name="Kuo A."/>
            <person name="Morin E."/>
            <person name="Chen J."/>
            <person name="Kohler A."/>
            <person name="Krizsan K."/>
            <person name="Balestrini R."/>
            <person name="Da Silva C."/>
            <person name="Montanini B."/>
            <person name="Hainaut M."/>
            <person name="Levati E."/>
            <person name="Barry K.W."/>
            <person name="Belfiori B."/>
            <person name="Cichocki N."/>
            <person name="Clum A."/>
            <person name="Dockter R.B."/>
            <person name="Fauchery L."/>
            <person name="Guy J."/>
            <person name="Iotti M."/>
            <person name="Le Tacon F."/>
            <person name="Lindquist E.A."/>
            <person name="Lipzen A."/>
            <person name="Malagnac F."/>
            <person name="Mello A."/>
            <person name="Molinier V."/>
            <person name="Miyauchi S."/>
            <person name="Poulain J."/>
            <person name="Riccioni C."/>
            <person name="Rubini A."/>
            <person name="Sitrit Y."/>
            <person name="Splivallo R."/>
            <person name="Traeger S."/>
            <person name="Wang M."/>
            <person name="Zifcakova L."/>
            <person name="Wipf D."/>
            <person name="Zambonelli A."/>
            <person name="Paolocci F."/>
            <person name="Nowrousian M."/>
            <person name="Ottonello S."/>
            <person name="Baldrian P."/>
            <person name="Spatafora J.W."/>
            <person name="Henrissat B."/>
            <person name="Nagy L.G."/>
            <person name="Aury J.M."/>
            <person name="Wincker P."/>
            <person name="Grigoriev I.V."/>
            <person name="Bonfante P."/>
            <person name="Martin F.M."/>
        </authorList>
    </citation>
    <scope>NUCLEOTIDE SEQUENCE [LARGE SCALE GENOMIC DNA]</scope>
    <source>
        <strain evidence="2 3">ATCC MYA-4762</strain>
    </source>
</reference>